<name>A0A6J5T171_9CAUD</name>
<dbReference type="EMBL" id="LR797502">
    <property type="protein sequence ID" value="CAB4221290.1"/>
    <property type="molecule type" value="Genomic_DNA"/>
</dbReference>
<protein>
    <submittedName>
        <fullName evidence="4">Uncharacterized protein</fullName>
    </submittedName>
</protein>
<dbReference type="Gene3D" id="3.40.50.150">
    <property type="entry name" value="Vaccinia Virus protein VP39"/>
    <property type="match status" value="1"/>
</dbReference>
<evidence type="ECO:0000313" key="4">
    <source>
        <dbReference type="EMBL" id="CAB4221290.1"/>
    </source>
</evidence>
<dbReference type="EMBL" id="LR796758">
    <property type="protein sequence ID" value="CAB4163963.1"/>
    <property type="molecule type" value="Genomic_DNA"/>
</dbReference>
<gene>
    <name evidence="3" type="ORF">UFOVP1146_319</name>
    <name evidence="4" type="ORF">UFOVP1638_246</name>
    <name evidence="1" type="ORF">UFOVP812_232</name>
    <name evidence="2" type="ORF">UFOVP818_333</name>
</gene>
<dbReference type="EMBL" id="LR796776">
    <property type="protein sequence ID" value="CAB4165797.1"/>
    <property type="molecule type" value="Genomic_DNA"/>
</dbReference>
<dbReference type="SUPFAM" id="SSF53335">
    <property type="entry name" value="S-adenosyl-L-methionine-dependent methyltransferases"/>
    <property type="match status" value="1"/>
</dbReference>
<proteinExistence type="predicted"/>
<accession>A0A6J5T171</accession>
<evidence type="ECO:0000313" key="3">
    <source>
        <dbReference type="EMBL" id="CAB4186973.1"/>
    </source>
</evidence>
<dbReference type="InterPro" id="IPR029063">
    <property type="entry name" value="SAM-dependent_MTases_sf"/>
</dbReference>
<evidence type="ECO:0000313" key="1">
    <source>
        <dbReference type="EMBL" id="CAB4163963.1"/>
    </source>
</evidence>
<organism evidence="4">
    <name type="scientific">uncultured Caudovirales phage</name>
    <dbReference type="NCBI Taxonomy" id="2100421"/>
    <lineage>
        <taxon>Viruses</taxon>
        <taxon>Duplodnaviria</taxon>
        <taxon>Heunggongvirae</taxon>
        <taxon>Uroviricota</taxon>
        <taxon>Caudoviricetes</taxon>
        <taxon>Peduoviridae</taxon>
        <taxon>Maltschvirus</taxon>
        <taxon>Maltschvirus maltsch</taxon>
    </lineage>
</organism>
<sequence length="242" mass="28032">MNTKIFNLIRKNLQETFNLPKYQGISFNADTLVQNLPWTPARYRKFKDAVEAELALPCDYIGTLEHIVADLSERYILRFFSEIWKPRTNDYDYTGWALAEVITKEDPKSVLDVGCGYHPFKGRIPNLVGIDPYNNCADYQVDILDYKVKPGSHDHILALGSINFNSRDDIEKRFAHCVDLLAVGGKFYLRANPGITHKTGPYVDVFPWTFEVAVEFAEKYKLKLLEFKRDANNRLYFSYLKL</sequence>
<dbReference type="EMBL" id="LR797099">
    <property type="protein sequence ID" value="CAB4186973.1"/>
    <property type="molecule type" value="Genomic_DNA"/>
</dbReference>
<reference evidence="4" key="1">
    <citation type="submission" date="2020-05" db="EMBL/GenBank/DDBJ databases">
        <authorList>
            <person name="Chiriac C."/>
            <person name="Salcher M."/>
            <person name="Ghai R."/>
            <person name="Kavagutti S V."/>
        </authorList>
    </citation>
    <scope>NUCLEOTIDE SEQUENCE</scope>
</reference>
<evidence type="ECO:0000313" key="2">
    <source>
        <dbReference type="EMBL" id="CAB4165797.1"/>
    </source>
</evidence>